<dbReference type="CDD" id="cd08420">
    <property type="entry name" value="PBP2_CysL_like"/>
    <property type="match status" value="1"/>
</dbReference>
<sequence length="273" mass="30457">MTQPAVTFQIRQLEEYFNTRLFDRTHNRVSLTEAGLRVYSFSGRIFELYDEMEHSIREMTGDVSGVVTLGASTTIAEYMLPFLLGDFKTKNPEVNIRLKVSNTDGIVSMVENNVIDLGIVEASVSNKNLQVDVCRMDQLVAVVPPNHALSGATTLSAQEMIAHPFICREEGSGTREVIAEYLMESGVKEEPNVCLELGSPESIKSAVEAGMGISIMSQSTVQKEIKLNTLVVIPLEPVLERPFSFVHQRHKFKVRAMEELLEFAKNYCESHPG</sequence>
<evidence type="ECO:0000313" key="6">
    <source>
        <dbReference type="EMBL" id="VAW61168.1"/>
    </source>
</evidence>
<keyword evidence="2" id="KW-0805">Transcription regulation</keyword>
<accession>A0A3B0WYR3</accession>
<dbReference type="SUPFAM" id="SSF46785">
    <property type="entry name" value="Winged helix' DNA-binding domain"/>
    <property type="match status" value="1"/>
</dbReference>
<dbReference type="GO" id="GO:0000976">
    <property type="term" value="F:transcription cis-regulatory region binding"/>
    <property type="evidence" value="ECO:0007669"/>
    <property type="project" value="TreeGrafter"/>
</dbReference>
<dbReference type="Gene3D" id="3.40.190.290">
    <property type="match status" value="1"/>
</dbReference>
<dbReference type="EMBL" id="UOFH01000175">
    <property type="protein sequence ID" value="VAW61168.1"/>
    <property type="molecule type" value="Genomic_DNA"/>
</dbReference>
<proteinExistence type="inferred from homology"/>
<feature type="domain" description="HTH lysR-type" evidence="5">
    <location>
        <begin position="1"/>
        <end position="32"/>
    </location>
</feature>
<organism evidence="6">
    <name type="scientific">hydrothermal vent metagenome</name>
    <dbReference type="NCBI Taxonomy" id="652676"/>
    <lineage>
        <taxon>unclassified sequences</taxon>
        <taxon>metagenomes</taxon>
        <taxon>ecological metagenomes</taxon>
    </lineage>
</organism>
<dbReference type="PROSITE" id="PS50931">
    <property type="entry name" value="HTH_LYSR"/>
    <property type="match status" value="1"/>
</dbReference>
<protein>
    <submittedName>
        <fullName evidence="6">Transcriptional regulator, LysR family</fullName>
    </submittedName>
</protein>
<name>A0A3B0WYR3_9ZZZZ</name>
<dbReference type="PANTHER" id="PTHR30126:SF39">
    <property type="entry name" value="HTH-TYPE TRANSCRIPTIONAL REGULATOR CYSL"/>
    <property type="match status" value="1"/>
</dbReference>
<comment type="similarity">
    <text evidence="1">Belongs to the LysR transcriptional regulatory family.</text>
</comment>
<evidence type="ECO:0000256" key="2">
    <source>
        <dbReference type="ARBA" id="ARBA00023015"/>
    </source>
</evidence>
<evidence type="ECO:0000256" key="4">
    <source>
        <dbReference type="ARBA" id="ARBA00023163"/>
    </source>
</evidence>
<keyword evidence="3" id="KW-0238">DNA-binding</keyword>
<dbReference type="AlphaFoldDB" id="A0A3B0WYR3"/>
<keyword evidence="4" id="KW-0804">Transcription</keyword>
<dbReference type="Gene3D" id="1.10.10.10">
    <property type="entry name" value="Winged helix-like DNA-binding domain superfamily/Winged helix DNA-binding domain"/>
    <property type="match status" value="1"/>
</dbReference>
<gene>
    <name evidence="6" type="ORF">MNBD_GAMMA08-3157</name>
</gene>
<dbReference type="SUPFAM" id="SSF53850">
    <property type="entry name" value="Periplasmic binding protein-like II"/>
    <property type="match status" value="1"/>
</dbReference>
<evidence type="ECO:0000256" key="3">
    <source>
        <dbReference type="ARBA" id="ARBA00023125"/>
    </source>
</evidence>
<reference evidence="6" key="1">
    <citation type="submission" date="2018-06" db="EMBL/GenBank/DDBJ databases">
        <authorList>
            <person name="Zhirakovskaya E."/>
        </authorList>
    </citation>
    <scope>NUCLEOTIDE SEQUENCE</scope>
</reference>
<dbReference type="InterPro" id="IPR036390">
    <property type="entry name" value="WH_DNA-bd_sf"/>
</dbReference>
<evidence type="ECO:0000259" key="5">
    <source>
        <dbReference type="PROSITE" id="PS50931"/>
    </source>
</evidence>
<dbReference type="PANTHER" id="PTHR30126">
    <property type="entry name" value="HTH-TYPE TRANSCRIPTIONAL REGULATOR"/>
    <property type="match status" value="1"/>
</dbReference>
<dbReference type="InterPro" id="IPR005119">
    <property type="entry name" value="LysR_subst-bd"/>
</dbReference>
<dbReference type="Pfam" id="PF00126">
    <property type="entry name" value="HTH_1"/>
    <property type="match status" value="1"/>
</dbReference>
<dbReference type="Pfam" id="PF03466">
    <property type="entry name" value="LysR_substrate"/>
    <property type="match status" value="1"/>
</dbReference>
<dbReference type="InterPro" id="IPR000847">
    <property type="entry name" value="LysR_HTH_N"/>
</dbReference>
<dbReference type="GO" id="GO:0003700">
    <property type="term" value="F:DNA-binding transcription factor activity"/>
    <property type="evidence" value="ECO:0007669"/>
    <property type="project" value="InterPro"/>
</dbReference>
<evidence type="ECO:0000256" key="1">
    <source>
        <dbReference type="ARBA" id="ARBA00009437"/>
    </source>
</evidence>
<dbReference type="InterPro" id="IPR036388">
    <property type="entry name" value="WH-like_DNA-bd_sf"/>
</dbReference>